<proteinExistence type="predicted"/>
<dbReference type="EMBL" id="JAQJCQ010000004">
    <property type="protein sequence ID" value="MEL4891172.1"/>
    <property type="molecule type" value="Genomic_DNA"/>
</dbReference>
<dbReference type="Gene3D" id="1.25.40.10">
    <property type="entry name" value="Tetratricopeptide repeat domain"/>
    <property type="match status" value="1"/>
</dbReference>
<feature type="chain" id="PRO_5046513307" description="Sel1 repeat family protein" evidence="1">
    <location>
        <begin position="21"/>
        <end position="272"/>
    </location>
</feature>
<protein>
    <recommendedName>
        <fullName evidence="4">Sel1 repeat family protein</fullName>
    </recommendedName>
</protein>
<organism evidence="2 3">
    <name type="scientific">Xanthomonas protegens</name>
    <dbReference type="NCBI Taxonomy" id="3380705"/>
    <lineage>
        <taxon>Bacteria</taxon>
        <taxon>Pseudomonadati</taxon>
        <taxon>Pseudomonadota</taxon>
        <taxon>Gammaproteobacteria</taxon>
        <taxon>Lysobacterales</taxon>
        <taxon>Lysobacteraceae</taxon>
        <taxon>Xanthomonas</taxon>
    </lineage>
</organism>
<gene>
    <name evidence="2" type="ORF">PIQ37_07025</name>
</gene>
<dbReference type="InterPro" id="IPR011990">
    <property type="entry name" value="TPR-like_helical_dom_sf"/>
</dbReference>
<sequence>MKKRYYLPAAFTIIAALAFTATIDKKNIKTEEPIKSALIKAPSNRPLKTSQQLPEIKFPEGKFIDIGPELKAKAEAGDAESALSLYLKLSTCQTALHSKVSSEEIKAYASAGITPEQFAENSEKNISQCTGVTDKDLLNRGKWLEEAATLGSLQAKLLYASDPEAIVGDATDMLRNPEKVIEYKKKAVKFLSDAASIGNPEGLLAMGDAYNDGILLPKDPVKAYAFYRATQMTTSSNLSATLSQTESKLTSTQVSQANKEALYIYKNCCSQK</sequence>
<comment type="caution">
    <text evidence="2">The sequence shown here is derived from an EMBL/GenBank/DDBJ whole genome shotgun (WGS) entry which is preliminary data.</text>
</comment>
<keyword evidence="1" id="KW-0732">Signal</keyword>
<dbReference type="Proteomes" id="UP001486626">
    <property type="component" value="Unassembled WGS sequence"/>
</dbReference>
<evidence type="ECO:0000313" key="3">
    <source>
        <dbReference type="Proteomes" id="UP001486626"/>
    </source>
</evidence>
<keyword evidence="3" id="KW-1185">Reference proteome</keyword>
<dbReference type="RefSeq" id="WP_342072903.1">
    <property type="nucleotide sequence ID" value="NZ_JAQJCQ010000004.1"/>
</dbReference>
<accession>A0ABU9LAI8</accession>
<dbReference type="SUPFAM" id="SSF81901">
    <property type="entry name" value="HCP-like"/>
    <property type="match status" value="1"/>
</dbReference>
<feature type="signal peptide" evidence="1">
    <location>
        <begin position="1"/>
        <end position="20"/>
    </location>
</feature>
<name>A0ABU9LAI8_9XANT</name>
<evidence type="ECO:0000256" key="1">
    <source>
        <dbReference type="SAM" id="SignalP"/>
    </source>
</evidence>
<reference evidence="2 3" key="1">
    <citation type="journal article" date="2024" name="FEMS Microbiol. Lett.">
        <title>Xanthomonas protegens sp. nov., a novel rice seed-associated bacterium, provides in vivo protection against X. oryzae pv. oryzae, the bacterial leaf blight pathogen.</title>
        <authorList>
            <person name="Rana R."/>
            <person name="Sharma A."/>
            <person name="Madhavan V.N."/>
            <person name="Korpole S."/>
            <person name="Sonti R.V."/>
            <person name="Patel H.K."/>
            <person name="Patil P.B."/>
        </authorList>
    </citation>
    <scope>NUCLEOTIDE SEQUENCE [LARGE SCALE GENOMIC DNA]</scope>
    <source>
        <strain evidence="2 3">PPL118</strain>
    </source>
</reference>
<evidence type="ECO:0000313" key="2">
    <source>
        <dbReference type="EMBL" id="MEL4891172.1"/>
    </source>
</evidence>
<evidence type="ECO:0008006" key="4">
    <source>
        <dbReference type="Google" id="ProtNLM"/>
    </source>
</evidence>